<name>A0A2P7BGL8_9HYPH</name>
<dbReference type="PANTHER" id="PTHR45138:SF9">
    <property type="entry name" value="DIGUANYLATE CYCLASE DGCM-RELATED"/>
    <property type="match status" value="1"/>
</dbReference>
<dbReference type="Gene3D" id="3.30.450.20">
    <property type="entry name" value="PAS domain"/>
    <property type="match status" value="1"/>
</dbReference>
<keyword evidence="3" id="KW-0472">Membrane</keyword>
<dbReference type="Pfam" id="PF13426">
    <property type="entry name" value="PAS_9"/>
    <property type="match status" value="1"/>
</dbReference>
<dbReference type="NCBIfam" id="TIGR00229">
    <property type="entry name" value="sensory_box"/>
    <property type="match status" value="1"/>
</dbReference>
<dbReference type="Pfam" id="PF01590">
    <property type="entry name" value="GAF"/>
    <property type="match status" value="1"/>
</dbReference>
<dbReference type="InterPro" id="IPR029787">
    <property type="entry name" value="Nucleotide_cyclase"/>
</dbReference>
<feature type="domain" description="HAMP" evidence="6">
    <location>
        <begin position="203"/>
        <end position="255"/>
    </location>
</feature>
<keyword evidence="3" id="KW-0812">Transmembrane</keyword>
<dbReference type="SMART" id="SM00267">
    <property type="entry name" value="GGDEF"/>
    <property type="match status" value="1"/>
</dbReference>
<dbReference type="InterPro" id="IPR000700">
    <property type="entry name" value="PAS-assoc_C"/>
</dbReference>
<comment type="catalytic activity">
    <reaction evidence="2">
        <text>2 GTP = 3',3'-c-di-GMP + 2 diphosphate</text>
        <dbReference type="Rhea" id="RHEA:24898"/>
        <dbReference type="ChEBI" id="CHEBI:33019"/>
        <dbReference type="ChEBI" id="CHEBI:37565"/>
        <dbReference type="ChEBI" id="CHEBI:58805"/>
        <dbReference type="EC" id="2.7.7.65"/>
    </reaction>
</comment>
<protein>
    <recommendedName>
        <fullName evidence="1">diguanylate cyclase</fullName>
        <ecNumber evidence="1">2.7.7.65</ecNumber>
    </recommendedName>
</protein>
<dbReference type="Pfam" id="PF00672">
    <property type="entry name" value="HAMP"/>
    <property type="match status" value="1"/>
</dbReference>
<evidence type="ECO:0000259" key="5">
    <source>
        <dbReference type="PROSITE" id="PS50113"/>
    </source>
</evidence>
<keyword evidence="9" id="KW-1185">Reference proteome</keyword>
<dbReference type="InterPro" id="IPR003018">
    <property type="entry name" value="GAF"/>
</dbReference>
<sequence>MNAMNIKTQIITTAAQAVALIGLIGVIAVYSQMTWTRSAALTEATNVAQQLAGTITFKASDDPHSLFERPNALREFLTSQHVRSHRDFVVVDRQKVVLADIAGEEHNIGGQFTHDLGNEIASTMEDGRPRDFTEVSPEEPQGVEFVVVPVEEAEGKIIGAVLLETTPILLEAQQRTNGLVWLIGLCTAAAALTAGIFAFFLTRGFNTGLTGLTQGIQSLAQGDVGARIGNISENEFGRLAQGLNAMAGELETSRAQLLDQKSYIEDIVQTVAEGIAVIDNEGRVASVNPAASEIFGRRHDKIEGQEWQSVIDMQSVAGDKLAPGNSPIELALVTSRPYQREVSVLRPDGSRRLVVASCSPLNRPDGGVVLSLNDVSELRRAERTVNQRAEELAILNLELRQNSEATGRLVKLGELLQACVTFREAFDVVGSAMPDFFKDLSGTVHLTSASRNLVEEMAHWGDVRSSAAQFGPEDCWALRRGQEHISGPGLLSPRCSHINDGGTGGYVCVPLAAQGETLGILHLCEPQAAAKPQWLSDWHQILRGVADTLALALANLRLRETLRQQSIRDPNTGLFNRRYIEETGNRELRRMQRAEQPFAMIMLDVDHFKQFNDTFGHEAGDLVLKHVASVLLDHARETDVASRYGGEEFALILPGVSLASGAERAESLRQAIRQIHLVHRGHTLGTVTASFGVAAYPDNGVQWADIVNTADRALYQAKNEGRDRVVAGQSNPAQATAV</sequence>
<dbReference type="SUPFAM" id="SSF55781">
    <property type="entry name" value="GAF domain-like"/>
    <property type="match status" value="1"/>
</dbReference>
<evidence type="ECO:0000259" key="6">
    <source>
        <dbReference type="PROSITE" id="PS50885"/>
    </source>
</evidence>
<comment type="caution">
    <text evidence="8">The sequence shown here is derived from an EMBL/GenBank/DDBJ whole genome shotgun (WGS) entry which is preliminary data.</text>
</comment>
<dbReference type="InterPro" id="IPR000014">
    <property type="entry name" value="PAS"/>
</dbReference>
<accession>A0A2P7BGL8</accession>
<feature type="transmembrane region" description="Helical" evidence="3">
    <location>
        <begin position="6"/>
        <end position="30"/>
    </location>
</feature>
<dbReference type="InterPro" id="IPR029016">
    <property type="entry name" value="GAF-like_dom_sf"/>
</dbReference>
<evidence type="ECO:0000256" key="1">
    <source>
        <dbReference type="ARBA" id="ARBA00012528"/>
    </source>
</evidence>
<feature type="domain" description="PAS" evidence="4">
    <location>
        <begin position="260"/>
        <end position="305"/>
    </location>
</feature>
<dbReference type="GO" id="GO:0007165">
    <property type="term" value="P:signal transduction"/>
    <property type="evidence" value="ECO:0007669"/>
    <property type="project" value="InterPro"/>
</dbReference>
<dbReference type="SUPFAM" id="SSF55073">
    <property type="entry name" value="Nucleotide cyclase"/>
    <property type="match status" value="1"/>
</dbReference>
<dbReference type="Pfam" id="PF00990">
    <property type="entry name" value="GGDEF"/>
    <property type="match status" value="1"/>
</dbReference>
<evidence type="ECO:0000259" key="7">
    <source>
        <dbReference type="PROSITE" id="PS50887"/>
    </source>
</evidence>
<dbReference type="GO" id="GO:1902201">
    <property type="term" value="P:negative regulation of bacterial-type flagellum-dependent cell motility"/>
    <property type="evidence" value="ECO:0007669"/>
    <property type="project" value="TreeGrafter"/>
</dbReference>
<dbReference type="InterPro" id="IPR043128">
    <property type="entry name" value="Rev_trsase/Diguanyl_cyclase"/>
</dbReference>
<gene>
    <name evidence="8" type="ORF">CU102_20590</name>
</gene>
<reference evidence="9" key="1">
    <citation type="submission" date="2017-11" db="EMBL/GenBank/DDBJ databases">
        <authorList>
            <person name="Kuznetsova I."/>
            <person name="Sazanova A."/>
            <person name="Chirak E."/>
            <person name="Safronova V."/>
            <person name="Willems A."/>
        </authorList>
    </citation>
    <scope>NUCLEOTIDE SEQUENCE [LARGE SCALE GENOMIC DNA]</scope>
    <source>
        <strain evidence="9">STM 196</strain>
    </source>
</reference>
<dbReference type="PROSITE" id="PS50113">
    <property type="entry name" value="PAC"/>
    <property type="match status" value="1"/>
</dbReference>
<dbReference type="InterPro" id="IPR035965">
    <property type="entry name" value="PAS-like_dom_sf"/>
</dbReference>
<organism evidence="8 9">
    <name type="scientific">Phyllobacterium brassicacearum</name>
    <dbReference type="NCBI Taxonomy" id="314235"/>
    <lineage>
        <taxon>Bacteria</taxon>
        <taxon>Pseudomonadati</taxon>
        <taxon>Pseudomonadota</taxon>
        <taxon>Alphaproteobacteria</taxon>
        <taxon>Hyphomicrobiales</taxon>
        <taxon>Phyllobacteriaceae</taxon>
        <taxon>Phyllobacterium</taxon>
    </lineage>
</organism>
<dbReference type="GO" id="GO:0052621">
    <property type="term" value="F:diguanylate cyclase activity"/>
    <property type="evidence" value="ECO:0007669"/>
    <property type="project" value="UniProtKB-EC"/>
</dbReference>
<dbReference type="CDD" id="cd01949">
    <property type="entry name" value="GGDEF"/>
    <property type="match status" value="1"/>
</dbReference>
<dbReference type="GO" id="GO:0005886">
    <property type="term" value="C:plasma membrane"/>
    <property type="evidence" value="ECO:0007669"/>
    <property type="project" value="TreeGrafter"/>
</dbReference>
<dbReference type="SMART" id="SM00304">
    <property type="entry name" value="HAMP"/>
    <property type="match status" value="1"/>
</dbReference>
<dbReference type="InterPro" id="IPR003660">
    <property type="entry name" value="HAMP_dom"/>
</dbReference>
<dbReference type="EC" id="2.7.7.65" evidence="1"/>
<feature type="domain" description="GGDEF" evidence="7">
    <location>
        <begin position="596"/>
        <end position="730"/>
    </location>
</feature>
<evidence type="ECO:0000313" key="8">
    <source>
        <dbReference type="EMBL" id="PSH65634.1"/>
    </source>
</evidence>
<evidence type="ECO:0000256" key="3">
    <source>
        <dbReference type="SAM" id="Phobius"/>
    </source>
</evidence>
<dbReference type="PROSITE" id="PS50885">
    <property type="entry name" value="HAMP"/>
    <property type="match status" value="1"/>
</dbReference>
<evidence type="ECO:0000313" key="9">
    <source>
        <dbReference type="Proteomes" id="UP000241444"/>
    </source>
</evidence>
<dbReference type="Proteomes" id="UP000241444">
    <property type="component" value="Unassembled WGS sequence"/>
</dbReference>
<dbReference type="SMART" id="SM00091">
    <property type="entry name" value="PAS"/>
    <property type="match status" value="1"/>
</dbReference>
<evidence type="ECO:0000256" key="2">
    <source>
        <dbReference type="ARBA" id="ARBA00034247"/>
    </source>
</evidence>
<dbReference type="SMART" id="SM00065">
    <property type="entry name" value="GAF"/>
    <property type="match status" value="1"/>
</dbReference>
<keyword evidence="3" id="KW-1133">Transmembrane helix</keyword>
<dbReference type="PROSITE" id="PS50887">
    <property type="entry name" value="GGDEF"/>
    <property type="match status" value="1"/>
</dbReference>
<evidence type="ECO:0000259" key="4">
    <source>
        <dbReference type="PROSITE" id="PS50112"/>
    </source>
</evidence>
<dbReference type="EMBL" id="PGGO01000017">
    <property type="protein sequence ID" value="PSH65634.1"/>
    <property type="molecule type" value="Genomic_DNA"/>
</dbReference>
<dbReference type="GO" id="GO:0043709">
    <property type="term" value="P:cell adhesion involved in single-species biofilm formation"/>
    <property type="evidence" value="ECO:0007669"/>
    <property type="project" value="TreeGrafter"/>
</dbReference>
<dbReference type="Gene3D" id="3.30.450.40">
    <property type="match status" value="1"/>
</dbReference>
<dbReference type="Gene3D" id="6.10.340.10">
    <property type="match status" value="1"/>
</dbReference>
<feature type="domain" description="PAC" evidence="5">
    <location>
        <begin position="338"/>
        <end position="387"/>
    </location>
</feature>
<dbReference type="InterPro" id="IPR000160">
    <property type="entry name" value="GGDEF_dom"/>
</dbReference>
<dbReference type="CDD" id="cd06225">
    <property type="entry name" value="HAMP"/>
    <property type="match status" value="1"/>
</dbReference>
<proteinExistence type="predicted"/>
<dbReference type="PROSITE" id="PS50112">
    <property type="entry name" value="PAS"/>
    <property type="match status" value="1"/>
</dbReference>
<dbReference type="SUPFAM" id="SSF158472">
    <property type="entry name" value="HAMP domain-like"/>
    <property type="match status" value="1"/>
</dbReference>
<dbReference type="NCBIfam" id="TIGR00254">
    <property type="entry name" value="GGDEF"/>
    <property type="match status" value="1"/>
</dbReference>
<dbReference type="SUPFAM" id="SSF55785">
    <property type="entry name" value="PYP-like sensor domain (PAS domain)"/>
    <property type="match status" value="1"/>
</dbReference>
<dbReference type="InterPro" id="IPR050469">
    <property type="entry name" value="Diguanylate_Cyclase"/>
</dbReference>
<dbReference type="PANTHER" id="PTHR45138">
    <property type="entry name" value="REGULATORY COMPONENTS OF SENSORY TRANSDUCTION SYSTEM"/>
    <property type="match status" value="1"/>
</dbReference>
<dbReference type="FunFam" id="3.30.70.270:FF:000001">
    <property type="entry name" value="Diguanylate cyclase domain protein"/>
    <property type="match status" value="1"/>
</dbReference>
<feature type="transmembrane region" description="Helical" evidence="3">
    <location>
        <begin position="179"/>
        <end position="201"/>
    </location>
</feature>
<dbReference type="CDD" id="cd00130">
    <property type="entry name" value="PAS"/>
    <property type="match status" value="1"/>
</dbReference>
<dbReference type="Gene3D" id="3.30.70.270">
    <property type="match status" value="1"/>
</dbReference>
<dbReference type="AlphaFoldDB" id="A0A2P7BGL8"/>
<dbReference type="OrthoDB" id="9812260at2"/>